<dbReference type="InParanoid" id="A0A1C7LLD7"/>
<dbReference type="EMBL" id="LUGH01002746">
    <property type="protein sequence ID" value="OBZ65006.1"/>
    <property type="molecule type" value="Genomic_DNA"/>
</dbReference>
<comment type="caution">
    <text evidence="1">The sequence shown here is derived from an EMBL/GenBank/DDBJ whole genome shotgun (WGS) entry which is preliminary data.</text>
</comment>
<sequence>RYPESLYRTVHKMDDAVMERWYDENHGDRIFDSSFSGYFKVKALQVAKLYITGKTNWNLAGDDFKDQAEVMYQNTGFLARGFCVRHFKQKKDTDFLFSQLSRRDSDHSARQLNYAVMKSLKETDENDMANAILPLHMAMDSWLAQAILSSIHRGKRDVSGAYPDVHTAHPKRMCILAPYIVESLHGTHPKCAPDMFSVYDTCFFTALRF</sequence>
<name>A0A1C7LLD7_9FUNG</name>
<dbReference type="Proteomes" id="UP000093000">
    <property type="component" value="Unassembled WGS sequence"/>
</dbReference>
<gene>
    <name evidence="1" type="ORF">A0J61_11948</name>
</gene>
<organism evidence="1 2">
    <name type="scientific">Choanephora cucurbitarum</name>
    <dbReference type="NCBI Taxonomy" id="101091"/>
    <lineage>
        <taxon>Eukaryota</taxon>
        <taxon>Fungi</taxon>
        <taxon>Fungi incertae sedis</taxon>
        <taxon>Mucoromycota</taxon>
        <taxon>Mucoromycotina</taxon>
        <taxon>Mucoromycetes</taxon>
        <taxon>Mucorales</taxon>
        <taxon>Mucorineae</taxon>
        <taxon>Choanephoraceae</taxon>
        <taxon>Choanephoroideae</taxon>
        <taxon>Choanephora</taxon>
    </lineage>
</organism>
<proteinExistence type="predicted"/>
<reference evidence="1 2" key="1">
    <citation type="submission" date="2016-03" db="EMBL/GenBank/DDBJ databases">
        <title>Choanephora cucurbitarum.</title>
        <authorList>
            <person name="Min B."/>
            <person name="Park H."/>
            <person name="Park J.-H."/>
            <person name="Shin H.-D."/>
            <person name="Choi I.-G."/>
        </authorList>
    </citation>
    <scope>NUCLEOTIDE SEQUENCE [LARGE SCALE GENOMIC DNA]</scope>
    <source>
        <strain evidence="1 2">KUS-F28377</strain>
    </source>
</reference>
<keyword evidence="2" id="KW-1185">Reference proteome</keyword>
<dbReference type="AlphaFoldDB" id="A0A1C7LLD7"/>
<evidence type="ECO:0000313" key="2">
    <source>
        <dbReference type="Proteomes" id="UP000093000"/>
    </source>
</evidence>
<feature type="non-terminal residue" evidence="1">
    <location>
        <position position="1"/>
    </location>
</feature>
<evidence type="ECO:0000313" key="1">
    <source>
        <dbReference type="EMBL" id="OBZ65006.1"/>
    </source>
</evidence>
<protein>
    <submittedName>
        <fullName evidence="1">Uncharacterized protein</fullName>
    </submittedName>
</protein>
<accession>A0A1C7LLD7</accession>